<dbReference type="InterPro" id="IPR008111">
    <property type="entry name" value="RNA-bd_8"/>
</dbReference>
<dbReference type="GO" id="GO:0005737">
    <property type="term" value="C:cytoplasm"/>
    <property type="evidence" value="ECO:0007669"/>
    <property type="project" value="UniProtKB-SubCell"/>
</dbReference>
<dbReference type="GO" id="GO:0006417">
    <property type="term" value="P:regulation of translation"/>
    <property type="evidence" value="ECO:0007669"/>
    <property type="project" value="UniProtKB-KW"/>
</dbReference>
<dbReference type="FunCoup" id="A0A6L2PDZ4">
    <property type="interactions" value="1988"/>
</dbReference>
<organism evidence="13 14">
    <name type="scientific">Coptotermes formosanus</name>
    <name type="common">Formosan subterranean termite</name>
    <dbReference type="NCBI Taxonomy" id="36987"/>
    <lineage>
        <taxon>Eukaryota</taxon>
        <taxon>Metazoa</taxon>
        <taxon>Ecdysozoa</taxon>
        <taxon>Arthropoda</taxon>
        <taxon>Hexapoda</taxon>
        <taxon>Insecta</taxon>
        <taxon>Pterygota</taxon>
        <taxon>Neoptera</taxon>
        <taxon>Polyneoptera</taxon>
        <taxon>Dictyoptera</taxon>
        <taxon>Blattodea</taxon>
        <taxon>Blattoidea</taxon>
        <taxon>Termitoidae</taxon>
        <taxon>Rhinotermitidae</taxon>
        <taxon>Coptotermes</taxon>
    </lineage>
</organism>
<keyword evidence="3 11" id="KW-0963">Cytoplasm</keyword>
<keyword evidence="5" id="KW-0810">Translation regulation</keyword>
<dbReference type="InterPro" id="IPR033744">
    <property type="entry name" value="RRM_RBM8"/>
</dbReference>
<dbReference type="GO" id="GO:0051028">
    <property type="term" value="P:mRNA transport"/>
    <property type="evidence" value="ECO:0007669"/>
    <property type="project" value="UniProtKB-KW"/>
</dbReference>
<evidence type="ECO:0000259" key="12">
    <source>
        <dbReference type="PROSITE" id="PS50102"/>
    </source>
</evidence>
<dbReference type="EMBL" id="BLKM01007482">
    <property type="protein sequence ID" value="GFG30789.1"/>
    <property type="molecule type" value="Genomic_DNA"/>
</dbReference>
<dbReference type="InParanoid" id="A0A6L2PDZ4"/>
<feature type="domain" description="RRM" evidence="12">
    <location>
        <begin position="123"/>
        <end position="201"/>
    </location>
</feature>
<comment type="subunit">
    <text evidence="11">Heterodimer with MAGOH. Part of the mRNA splicing-dependent exon junction complex (EJC) complex; the core complex contains CASC3, EIF4A3, MAGOH and RBM8A.</text>
</comment>
<dbReference type="InterPro" id="IPR012677">
    <property type="entry name" value="Nucleotide-bd_a/b_plait_sf"/>
</dbReference>
<dbReference type="SMART" id="SM00360">
    <property type="entry name" value="RRM"/>
    <property type="match status" value="1"/>
</dbReference>
<comment type="function">
    <text evidence="11">Core component of the splicing-dependent multiprotein exon junction complex (EJC) deposited at splice junctions on mRNAs.</text>
</comment>
<dbReference type="InterPro" id="IPR000504">
    <property type="entry name" value="RRM_dom"/>
</dbReference>
<evidence type="ECO:0000313" key="14">
    <source>
        <dbReference type="Proteomes" id="UP000502823"/>
    </source>
</evidence>
<dbReference type="PROSITE" id="PS50102">
    <property type="entry name" value="RRM"/>
    <property type="match status" value="1"/>
</dbReference>
<dbReference type="AlphaFoldDB" id="A0A6L2PDZ4"/>
<evidence type="ECO:0000256" key="8">
    <source>
        <dbReference type="ARBA" id="ARBA00023242"/>
    </source>
</evidence>
<dbReference type="CDD" id="cd12324">
    <property type="entry name" value="RRM_RBM8"/>
    <property type="match status" value="1"/>
</dbReference>
<comment type="similarity">
    <text evidence="1 11">Belongs to the RBM8A family.</text>
</comment>
<dbReference type="GO" id="GO:0008380">
    <property type="term" value="P:RNA splicing"/>
    <property type="evidence" value="ECO:0007669"/>
    <property type="project" value="UniProtKB-KW"/>
</dbReference>
<evidence type="ECO:0000256" key="1">
    <source>
        <dbReference type="ARBA" id="ARBA00007987"/>
    </source>
</evidence>
<name>A0A6L2PDZ4_COPFO</name>
<proteinExistence type="inferred from homology"/>
<evidence type="ECO:0000256" key="11">
    <source>
        <dbReference type="RuleBase" id="RU361239"/>
    </source>
</evidence>
<evidence type="ECO:0000256" key="4">
    <source>
        <dbReference type="ARBA" id="ARBA00022664"/>
    </source>
</evidence>
<evidence type="ECO:0000256" key="7">
    <source>
        <dbReference type="ARBA" id="ARBA00023187"/>
    </source>
</evidence>
<comment type="subcellular location">
    <subcellularLocation>
        <location evidence="11">Nucleus</location>
    </subcellularLocation>
    <subcellularLocation>
        <location evidence="11">Nucleus speckle</location>
    </subcellularLocation>
    <subcellularLocation>
        <location evidence="11">Cytoplasm</location>
    </subcellularLocation>
</comment>
<evidence type="ECO:0000256" key="5">
    <source>
        <dbReference type="ARBA" id="ARBA00022845"/>
    </source>
</evidence>
<evidence type="ECO:0000256" key="6">
    <source>
        <dbReference type="ARBA" id="ARBA00022884"/>
    </source>
</evidence>
<keyword evidence="8 11" id="KW-0539">Nucleus</keyword>
<keyword evidence="4 11" id="KW-0507">mRNA processing</keyword>
<dbReference type="PANTHER" id="PTHR45894">
    <property type="entry name" value="RNA-BINDING PROTEIN 8A"/>
    <property type="match status" value="1"/>
</dbReference>
<evidence type="ECO:0000313" key="13">
    <source>
        <dbReference type="EMBL" id="GFG30789.1"/>
    </source>
</evidence>
<evidence type="ECO:0000256" key="9">
    <source>
        <dbReference type="ARBA" id="ARBA00077711"/>
    </source>
</evidence>
<dbReference type="FunFam" id="3.30.70.330:FF:000525">
    <property type="entry name" value="RNA-binding protein 8A"/>
    <property type="match status" value="1"/>
</dbReference>
<comment type="caution">
    <text evidence="13">The sequence shown here is derived from an EMBL/GenBank/DDBJ whole genome shotgun (WGS) entry which is preliminary data.</text>
</comment>
<protein>
    <recommendedName>
        <fullName evidence="9 11">RNA-binding protein 8A</fullName>
    </recommendedName>
</protein>
<gene>
    <name evidence="13" type="ORF">Cfor_04294</name>
</gene>
<dbReference type="Pfam" id="PF00076">
    <property type="entry name" value="RRM_1"/>
    <property type="match status" value="1"/>
</dbReference>
<dbReference type="GO" id="GO:0016607">
    <property type="term" value="C:nuclear speck"/>
    <property type="evidence" value="ECO:0007669"/>
    <property type="project" value="UniProtKB-SubCell"/>
</dbReference>
<dbReference type="Gene3D" id="3.30.70.330">
    <property type="match status" value="1"/>
</dbReference>
<evidence type="ECO:0000256" key="2">
    <source>
        <dbReference type="ARBA" id="ARBA00022448"/>
    </source>
</evidence>
<keyword evidence="11" id="KW-0509">mRNA transport</keyword>
<keyword evidence="2 11" id="KW-0813">Transport</keyword>
<sequence length="237" mass="27226">MADVLDIDNAEEFEVDEEGDRKYPLRVSGNCGVIGPLYSTFQHLQNTDPVYSTRHNNADEQIHQETMLKNNFKGIARLKEKAKKRKGRGFGTENSAREDIREYESMEVDGDEEPGPQRSVEGWILFVTSVHEEAQEDDIHEKFSEYGEIKNVHLNLDRRTGFLKGYALVEYETFKEAQQAREALNGAEILGQAIGVDWCFVKGPKKNLKSIFWSLLAFSLHRYVTGMDSEKKFMMCF</sequence>
<keyword evidence="14" id="KW-1185">Reference proteome</keyword>
<dbReference type="Proteomes" id="UP000502823">
    <property type="component" value="Unassembled WGS sequence"/>
</dbReference>
<dbReference type="InterPro" id="IPR035979">
    <property type="entry name" value="RBD_domain_sf"/>
</dbReference>
<reference evidence="14" key="1">
    <citation type="submission" date="2020-01" db="EMBL/GenBank/DDBJ databases">
        <title>Draft genome sequence of the Termite Coptotermes fromosanus.</title>
        <authorList>
            <person name="Itakura S."/>
            <person name="Yosikawa Y."/>
            <person name="Umezawa K."/>
        </authorList>
    </citation>
    <scope>NUCLEOTIDE SEQUENCE [LARGE SCALE GENOMIC DNA]</scope>
</reference>
<dbReference type="SUPFAM" id="SSF54928">
    <property type="entry name" value="RNA-binding domain, RBD"/>
    <property type="match status" value="1"/>
</dbReference>
<dbReference type="PRINTS" id="PR01738">
    <property type="entry name" value="RNABINDINGM8"/>
</dbReference>
<accession>A0A6L2PDZ4</accession>
<dbReference type="GO" id="GO:0003729">
    <property type="term" value="F:mRNA binding"/>
    <property type="evidence" value="ECO:0007669"/>
    <property type="project" value="InterPro"/>
</dbReference>
<evidence type="ECO:0000256" key="3">
    <source>
        <dbReference type="ARBA" id="ARBA00022490"/>
    </source>
</evidence>
<evidence type="ECO:0000256" key="10">
    <source>
        <dbReference type="PROSITE-ProRule" id="PRU00176"/>
    </source>
</evidence>
<keyword evidence="7 11" id="KW-0508">mRNA splicing</keyword>
<dbReference type="OrthoDB" id="15688at2759"/>
<keyword evidence="6 10" id="KW-0694">RNA-binding</keyword>
<dbReference type="GO" id="GO:0006397">
    <property type="term" value="P:mRNA processing"/>
    <property type="evidence" value="ECO:0007669"/>
    <property type="project" value="UniProtKB-KW"/>
</dbReference>